<dbReference type="GO" id="GO:0005524">
    <property type="term" value="F:ATP binding"/>
    <property type="evidence" value="ECO:0007669"/>
    <property type="project" value="InterPro"/>
</dbReference>
<evidence type="ECO:0000313" key="6">
    <source>
        <dbReference type="Proteomes" id="UP000541154"/>
    </source>
</evidence>
<keyword evidence="6" id="KW-1185">Reference proteome</keyword>
<dbReference type="PANTHER" id="PTHR46411">
    <property type="entry name" value="FAMILY ATPASE, PUTATIVE-RELATED"/>
    <property type="match status" value="1"/>
</dbReference>
<proteinExistence type="predicted"/>
<name>A0A8H6E1X9_PETAA</name>
<feature type="region of interest" description="Disordered" evidence="1">
    <location>
        <begin position="112"/>
        <end position="135"/>
    </location>
</feature>
<dbReference type="InterPro" id="IPR027417">
    <property type="entry name" value="P-loop_NTPase"/>
</dbReference>
<reference evidence="5 6" key="1">
    <citation type="submission" date="2019-04" db="EMBL/GenBank/DDBJ databases">
        <title>Aspergillus burnettii sp. nov., novel species from soil in southeast Queensland.</title>
        <authorList>
            <person name="Gilchrist C.L.M."/>
            <person name="Pitt J.I."/>
            <person name="Lange L."/>
            <person name="Lacey H.J."/>
            <person name="Vuong D."/>
            <person name="Midgley D.J."/>
            <person name="Greenfield P."/>
            <person name="Bradbury M."/>
            <person name="Lacey E."/>
            <person name="Busk P.K."/>
            <person name="Pilgaard B."/>
            <person name="Chooi Y.H."/>
            <person name="Piggott A.M."/>
        </authorList>
    </citation>
    <scope>NUCLEOTIDE SEQUENCE [LARGE SCALE GENOMIC DNA]</scope>
    <source>
        <strain evidence="5 6">FRR 5400</strain>
    </source>
</reference>
<feature type="chain" id="PRO_5034634712" description="ATPase AAA-type core domain-containing protein" evidence="2">
    <location>
        <begin position="20"/>
        <end position="696"/>
    </location>
</feature>
<feature type="domain" description="DUF7025" evidence="4">
    <location>
        <begin position="280"/>
        <end position="374"/>
    </location>
</feature>
<dbReference type="Gene3D" id="3.40.50.300">
    <property type="entry name" value="P-loop containing nucleotide triphosphate hydrolases"/>
    <property type="match status" value="1"/>
</dbReference>
<evidence type="ECO:0000259" key="4">
    <source>
        <dbReference type="Pfam" id="PF22942"/>
    </source>
</evidence>
<dbReference type="Pfam" id="PF22942">
    <property type="entry name" value="DUF7025"/>
    <property type="match status" value="1"/>
</dbReference>
<evidence type="ECO:0008006" key="7">
    <source>
        <dbReference type="Google" id="ProtNLM"/>
    </source>
</evidence>
<evidence type="ECO:0000256" key="2">
    <source>
        <dbReference type="SAM" id="SignalP"/>
    </source>
</evidence>
<dbReference type="PANTHER" id="PTHR46411:SF3">
    <property type="entry name" value="AAA+ ATPASE DOMAIN-CONTAINING PROTEIN"/>
    <property type="match status" value="1"/>
</dbReference>
<evidence type="ECO:0000256" key="1">
    <source>
        <dbReference type="SAM" id="MobiDB-lite"/>
    </source>
</evidence>
<protein>
    <recommendedName>
        <fullName evidence="7">ATPase AAA-type core domain-containing protein</fullName>
    </recommendedName>
</protein>
<dbReference type="GO" id="GO:0016887">
    <property type="term" value="F:ATP hydrolysis activity"/>
    <property type="evidence" value="ECO:0007669"/>
    <property type="project" value="InterPro"/>
</dbReference>
<feature type="domain" description="ATPase AAA-type core" evidence="3">
    <location>
        <begin position="440"/>
        <end position="559"/>
    </location>
</feature>
<organism evidence="5 6">
    <name type="scientific">Petromyces alliaceus</name>
    <name type="common">Aspergillus alliaceus</name>
    <dbReference type="NCBI Taxonomy" id="209559"/>
    <lineage>
        <taxon>Eukaryota</taxon>
        <taxon>Fungi</taxon>
        <taxon>Dikarya</taxon>
        <taxon>Ascomycota</taxon>
        <taxon>Pezizomycotina</taxon>
        <taxon>Eurotiomycetes</taxon>
        <taxon>Eurotiomycetidae</taxon>
        <taxon>Eurotiales</taxon>
        <taxon>Aspergillaceae</taxon>
        <taxon>Aspergillus</taxon>
        <taxon>Aspergillus subgen. Circumdati</taxon>
    </lineage>
</organism>
<gene>
    <name evidence="5" type="ORF">ETB97_007527</name>
</gene>
<feature type="signal peptide" evidence="2">
    <location>
        <begin position="1"/>
        <end position="19"/>
    </location>
</feature>
<dbReference type="Pfam" id="PF00004">
    <property type="entry name" value="AAA"/>
    <property type="match status" value="1"/>
</dbReference>
<comment type="caution">
    <text evidence="5">The sequence shown here is derived from an EMBL/GenBank/DDBJ whole genome shotgun (WGS) entry which is preliminary data.</text>
</comment>
<dbReference type="Proteomes" id="UP000541154">
    <property type="component" value="Unassembled WGS sequence"/>
</dbReference>
<dbReference type="InterPro" id="IPR054289">
    <property type="entry name" value="DUF7025"/>
</dbReference>
<dbReference type="InterPro" id="IPR003959">
    <property type="entry name" value="ATPase_AAA_core"/>
</dbReference>
<accession>A0A8H6E1X9</accession>
<evidence type="ECO:0000259" key="3">
    <source>
        <dbReference type="Pfam" id="PF00004"/>
    </source>
</evidence>
<keyword evidence="2" id="KW-0732">Signal</keyword>
<evidence type="ECO:0000313" key="5">
    <source>
        <dbReference type="EMBL" id="KAF5856319.1"/>
    </source>
</evidence>
<dbReference type="SUPFAM" id="SSF52540">
    <property type="entry name" value="P-loop containing nucleoside triphosphate hydrolases"/>
    <property type="match status" value="1"/>
</dbReference>
<dbReference type="EMBL" id="SPNV01000328">
    <property type="protein sequence ID" value="KAF5856319.1"/>
    <property type="molecule type" value="Genomic_DNA"/>
</dbReference>
<dbReference type="AlphaFoldDB" id="A0A8H6E1X9"/>
<sequence length="696" mass="78218">MRFFSIFAAITALTPAVMAAGQNPVNCLDKCHPSSAGSAQYCDAAHQALYREGPGCFKCCEAIKWRPPLQSKGTPRNDEVKLQVLQSIDACGLFRPKDVSVKDCTGLTGAEEPEAALTPARAPTPEQSEVSEISAGDTPEDMQVSLCKIDYVYDKKLEKRMFLPYDPLRGAVEQDTSLPSDEHSKWVVVLQRVFCRYDQSLSEVCIDIKSPLVFSVLHKALRDMRATLDVEPSHPGRTTRYSGGNRIKKIAQDKGELCVEHVNLLLRLVEEQYAPAISDIEHMFPKGTKTLNILREAFFPKDIIVDGIADTPRAYRVTKTEYRVDTYGKRYLHIKAVYIDYDGHTFGARKTEFTIWDFPGIQYSSDLDVFPLKLWLQKASISKHTETPWVVLDQDTVPAFSFEDKKFLSANIGDLEDITFNQEVFRQLVFPDPTKEILIPPGKGKGLIMPLHGPPEAVAEYSQRPLYTITSGELGTTSGDLEDNLNRALEIAKAFRAVILLDEADVFMEERSTKNIAHNALVAIFLRLLEYYQDILVLTTNRVKNIDDAFHSRVHMTLQYPSLSVAAREKYGGILRCISAVSGFPMRNTTNLHSCDLTQPSCNQCTKRNLSCPGYEKRWKFMHQTTGSIQKDQQRNGRNQPQPHREAALIRARQSIDELVEPDLADAALDLQQKEVFCTFLLTSFPAQFASCGKCV</sequence>